<dbReference type="Proteomes" id="UP000652761">
    <property type="component" value="Unassembled WGS sequence"/>
</dbReference>
<organism evidence="1 2">
    <name type="scientific">Colocasia esculenta</name>
    <name type="common">Wild taro</name>
    <name type="synonym">Arum esculentum</name>
    <dbReference type="NCBI Taxonomy" id="4460"/>
    <lineage>
        <taxon>Eukaryota</taxon>
        <taxon>Viridiplantae</taxon>
        <taxon>Streptophyta</taxon>
        <taxon>Embryophyta</taxon>
        <taxon>Tracheophyta</taxon>
        <taxon>Spermatophyta</taxon>
        <taxon>Magnoliopsida</taxon>
        <taxon>Liliopsida</taxon>
        <taxon>Araceae</taxon>
        <taxon>Aroideae</taxon>
        <taxon>Colocasieae</taxon>
        <taxon>Colocasia</taxon>
    </lineage>
</organism>
<gene>
    <name evidence="1" type="ORF">Taro_028451</name>
</gene>
<keyword evidence="2" id="KW-1185">Reference proteome</keyword>
<proteinExistence type="predicted"/>
<evidence type="ECO:0000313" key="2">
    <source>
        <dbReference type="Proteomes" id="UP000652761"/>
    </source>
</evidence>
<comment type="caution">
    <text evidence="1">The sequence shown here is derived from an EMBL/GenBank/DDBJ whole genome shotgun (WGS) entry which is preliminary data.</text>
</comment>
<protein>
    <submittedName>
        <fullName evidence="1">Uncharacterized protein</fullName>
    </submittedName>
</protein>
<evidence type="ECO:0000313" key="1">
    <source>
        <dbReference type="EMBL" id="MQL95779.1"/>
    </source>
</evidence>
<name>A0A843VXA0_COLES</name>
<reference evidence="1" key="1">
    <citation type="submission" date="2017-07" db="EMBL/GenBank/DDBJ databases">
        <title>Taro Niue Genome Assembly and Annotation.</title>
        <authorList>
            <person name="Atibalentja N."/>
            <person name="Keating K."/>
            <person name="Fields C.J."/>
        </authorList>
    </citation>
    <scope>NUCLEOTIDE SEQUENCE</scope>
    <source>
        <strain evidence="1">Niue_2</strain>
        <tissue evidence="1">Leaf</tissue>
    </source>
</reference>
<dbReference type="EMBL" id="NMUH01001834">
    <property type="protein sequence ID" value="MQL95779.1"/>
    <property type="molecule type" value="Genomic_DNA"/>
</dbReference>
<sequence>MLITKGVTGVKVQPTHRLRTCAKAKKTYGGLDEDSLVQLGVFPVERWSMPRKYNQLVGYGRAPKPRRLTEALTRIPWSS</sequence>
<dbReference type="AlphaFoldDB" id="A0A843VXA0"/>
<accession>A0A843VXA0</accession>